<name>A0ABW5QDR8_9BACI</name>
<accession>A0ABW5QDR8</accession>
<feature type="domain" description="Helix-turn-helix" evidence="1">
    <location>
        <begin position="15"/>
        <end position="63"/>
    </location>
</feature>
<organism evidence="2 3">
    <name type="scientific">Piscibacillus salipiscarius</name>
    <dbReference type="NCBI Taxonomy" id="299480"/>
    <lineage>
        <taxon>Bacteria</taxon>
        <taxon>Bacillati</taxon>
        <taxon>Bacillota</taxon>
        <taxon>Bacilli</taxon>
        <taxon>Bacillales</taxon>
        <taxon>Bacillaceae</taxon>
        <taxon>Piscibacillus</taxon>
    </lineage>
</organism>
<reference evidence="3" key="1">
    <citation type="journal article" date="2019" name="Int. J. Syst. Evol. Microbiol.">
        <title>The Global Catalogue of Microorganisms (GCM) 10K type strain sequencing project: providing services to taxonomists for standard genome sequencing and annotation.</title>
        <authorList>
            <consortium name="The Broad Institute Genomics Platform"/>
            <consortium name="The Broad Institute Genome Sequencing Center for Infectious Disease"/>
            <person name="Wu L."/>
            <person name="Ma J."/>
        </authorList>
    </citation>
    <scope>NUCLEOTIDE SEQUENCE [LARGE SCALE GENOMIC DNA]</scope>
    <source>
        <strain evidence="3">TISTR 1571</strain>
    </source>
</reference>
<dbReference type="InterPro" id="IPR041657">
    <property type="entry name" value="HTH_17"/>
</dbReference>
<dbReference type="RefSeq" id="WP_054753944.1">
    <property type="nucleotide sequence ID" value="NZ_JBHUMZ010000050.1"/>
</dbReference>
<evidence type="ECO:0000259" key="1">
    <source>
        <dbReference type="Pfam" id="PF12728"/>
    </source>
</evidence>
<proteinExistence type="predicted"/>
<dbReference type="EMBL" id="JBHUMZ010000050">
    <property type="protein sequence ID" value="MFD2640049.1"/>
    <property type="molecule type" value="Genomic_DNA"/>
</dbReference>
<protein>
    <submittedName>
        <fullName evidence="2">Helix-turn-helix domain-containing protein</fullName>
    </submittedName>
</protein>
<keyword evidence="3" id="KW-1185">Reference proteome</keyword>
<dbReference type="Proteomes" id="UP001597452">
    <property type="component" value="Unassembled WGS sequence"/>
</dbReference>
<dbReference type="Pfam" id="PF12728">
    <property type="entry name" value="HTH_17"/>
    <property type="match status" value="1"/>
</dbReference>
<evidence type="ECO:0000313" key="2">
    <source>
        <dbReference type="EMBL" id="MFD2640049.1"/>
    </source>
</evidence>
<sequence>MNNVIIRSKDELPLVLDVKDIKNILGIGINQTYELINSNQFHYVKVGKRIKVSKNEFFKWLENETKTTY</sequence>
<evidence type="ECO:0000313" key="3">
    <source>
        <dbReference type="Proteomes" id="UP001597452"/>
    </source>
</evidence>
<comment type="caution">
    <text evidence="2">The sequence shown here is derived from an EMBL/GenBank/DDBJ whole genome shotgun (WGS) entry which is preliminary data.</text>
</comment>
<gene>
    <name evidence="2" type="ORF">ACFSW4_14360</name>
</gene>